<gene>
    <name evidence="1" type="ORF">MSG28_002317</name>
</gene>
<protein>
    <submittedName>
        <fullName evidence="1">Uncharacterized protein</fullName>
    </submittedName>
</protein>
<comment type="caution">
    <text evidence="1">The sequence shown here is derived from an EMBL/GenBank/DDBJ whole genome shotgun (WGS) entry which is preliminary data.</text>
</comment>
<evidence type="ECO:0000313" key="2">
    <source>
        <dbReference type="Proteomes" id="UP001064048"/>
    </source>
</evidence>
<proteinExistence type="predicted"/>
<reference evidence="1 2" key="1">
    <citation type="journal article" date="2022" name="Genome Biol. Evol.">
        <title>The Spruce Budworm Genome: Reconstructing the Evolutionary History of Antifreeze Proteins.</title>
        <authorList>
            <person name="Beliveau C."/>
            <person name="Gagne P."/>
            <person name="Picq S."/>
            <person name="Vernygora O."/>
            <person name="Keeling C.I."/>
            <person name="Pinkney K."/>
            <person name="Doucet D."/>
            <person name="Wen F."/>
            <person name="Johnston J.S."/>
            <person name="Maaroufi H."/>
            <person name="Boyle B."/>
            <person name="Laroche J."/>
            <person name="Dewar K."/>
            <person name="Juretic N."/>
            <person name="Blackburn G."/>
            <person name="Nisole A."/>
            <person name="Brunet B."/>
            <person name="Brandao M."/>
            <person name="Lumley L."/>
            <person name="Duan J."/>
            <person name="Quan G."/>
            <person name="Lucarotti C.J."/>
            <person name="Roe A.D."/>
            <person name="Sperling F.A.H."/>
            <person name="Levesque R.C."/>
            <person name="Cusson M."/>
        </authorList>
    </citation>
    <scope>NUCLEOTIDE SEQUENCE [LARGE SCALE GENOMIC DNA]</scope>
    <source>
        <strain evidence="1">Glfc:IPQL:Cfum</strain>
    </source>
</reference>
<name>A0ACC0JVM0_CHOFU</name>
<dbReference type="EMBL" id="CM046103">
    <property type="protein sequence ID" value="KAI8428020.1"/>
    <property type="molecule type" value="Genomic_DNA"/>
</dbReference>
<organism evidence="1 2">
    <name type="scientific">Choristoneura fumiferana</name>
    <name type="common">Spruce budworm moth</name>
    <name type="synonym">Archips fumiferana</name>
    <dbReference type="NCBI Taxonomy" id="7141"/>
    <lineage>
        <taxon>Eukaryota</taxon>
        <taxon>Metazoa</taxon>
        <taxon>Ecdysozoa</taxon>
        <taxon>Arthropoda</taxon>
        <taxon>Hexapoda</taxon>
        <taxon>Insecta</taxon>
        <taxon>Pterygota</taxon>
        <taxon>Neoptera</taxon>
        <taxon>Endopterygota</taxon>
        <taxon>Lepidoptera</taxon>
        <taxon>Glossata</taxon>
        <taxon>Ditrysia</taxon>
        <taxon>Tortricoidea</taxon>
        <taxon>Tortricidae</taxon>
        <taxon>Tortricinae</taxon>
        <taxon>Choristoneura</taxon>
    </lineage>
</organism>
<keyword evidence="2" id="KW-1185">Reference proteome</keyword>
<dbReference type="Proteomes" id="UP001064048">
    <property type="component" value="Chromosome 3"/>
</dbReference>
<evidence type="ECO:0000313" key="1">
    <source>
        <dbReference type="EMBL" id="KAI8428020.1"/>
    </source>
</evidence>
<sequence length="109" mass="11829">MSAKAFSTETPGHTRLCEHHISKEEIAKIVAGFENESLLTSGGVTIAGTRYIYLSGTDRIIRAKLGKVGVHCMKTTQAVVISLYEEPIQPQQAASVVEKLGDYLITCGY</sequence>
<accession>A0ACC0JVM0</accession>